<dbReference type="RefSeq" id="WP_121153305.1">
    <property type="nucleotide sequence ID" value="NZ_CP032829.1"/>
</dbReference>
<dbReference type="InterPro" id="IPR036866">
    <property type="entry name" value="RibonucZ/Hydroxyglut_hydro"/>
</dbReference>
<keyword evidence="2" id="KW-0378">Hydrolase</keyword>
<feature type="domain" description="Metallo-beta-lactamase" evidence="1">
    <location>
        <begin position="120"/>
        <end position="316"/>
    </location>
</feature>
<dbReference type="Gene3D" id="3.60.15.10">
    <property type="entry name" value="Ribonuclease Z/Hydroxyacylglutathione hydrolase-like"/>
    <property type="match status" value="1"/>
</dbReference>
<sequence>MQRAIRVFGSVLLWAVVALCCAIIVVPRFLDRIYYEGPASPHFDTARFFNPDGEDTAAPPTGGSRTNFFVRYFLQDDGRPLWPTHVAVTPSKPAARVDGQRMVVTWIGHATVLIQTQGLNILTDPIWANTSGPYGFGPRRVTEPGVRFVDLPKIDVVLISHDHYDHMSLPMLRQLWGRDKPLIITSLGNDKVMAGVKSVARDWGGRVNVRPGIDVIVTRNHHWGTRFMADRNRALWSSFVVTLPGGNLFFAGDTGFGDGKWPAEARAYGPIRLALLPIGAFRFLPGQMSIASHIGPIDAAEVFQRLGASRAIAIHWGTFRLSYEARDTPPKLLDAVMKCRTDIGGGRAFTAVAPGVATEVASMLPEPAMAAPVTRDQVIHCLDTPQVRALR</sequence>
<dbReference type="OrthoDB" id="9805728at2"/>
<dbReference type="PANTHER" id="PTHR15032:SF4">
    <property type="entry name" value="N-ACYL-PHOSPHATIDYLETHANOLAMINE-HYDROLYZING PHOSPHOLIPASE D"/>
    <property type="match status" value="1"/>
</dbReference>
<evidence type="ECO:0000313" key="3">
    <source>
        <dbReference type="Proteomes" id="UP000276254"/>
    </source>
</evidence>
<reference evidence="2 3" key="1">
    <citation type="submission" date="2018-09" db="EMBL/GenBank/DDBJ databases">
        <title>Sphingomonas peninsula sp. nov., isolated from fildes peninsula, Antarctic soil.</title>
        <authorList>
            <person name="Yingchao G."/>
        </authorList>
    </citation>
    <scope>NUCLEOTIDE SEQUENCE [LARGE SCALE GENOMIC DNA]</scope>
    <source>
        <strain evidence="2 3">YZ-8</strain>
    </source>
</reference>
<dbReference type="GO" id="GO:0005737">
    <property type="term" value="C:cytoplasm"/>
    <property type="evidence" value="ECO:0007669"/>
    <property type="project" value="TreeGrafter"/>
</dbReference>
<organism evidence="2 3">
    <name type="scientific">Sphingomonas paeninsulae</name>
    <dbReference type="NCBI Taxonomy" id="2319844"/>
    <lineage>
        <taxon>Bacteria</taxon>
        <taxon>Pseudomonadati</taxon>
        <taxon>Pseudomonadota</taxon>
        <taxon>Alphaproteobacteria</taxon>
        <taxon>Sphingomonadales</taxon>
        <taxon>Sphingomonadaceae</taxon>
        <taxon>Sphingomonas</taxon>
    </lineage>
</organism>
<protein>
    <submittedName>
        <fullName evidence="2">Zn-dependent hydrolase</fullName>
    </submittedName>
</protein>
<dbReference type="PANTHER" id="PTHR15032">
    <property type="entry name" value="N-ACYL-PHOSPHATIDYLETHANOLAMINE-HYDROLYZING PHOSPHOLIPASE D"/>
    <property type="match status" value="1"/>
</dbReference>
<proteinExistence type="predicted"/>
<accession>A0A494TC04</accession>
<dbReference type="KEGG" id="spha:D3Y57_12790"/>
<gene>
    <name evidence="2" type="ORF">D3Y57_12790</name>
</gene>
<dbReference type="Pfam" id="PF12706">
    <property type="entry name" value="Lactamase_B_2"/>
    <property type="match status" value="1"/>
</dbReference>
<evidence type="ECO:0000313" key="2">
    <source>
        <dbReference type="EMBL" id="AYJ86680.1"/>
    </source>
</evidence>
<keyword evidence="3" id="KW-1185">Reference proteome</keyword>
<dbReference type="InterPro" id="IPR001279">
    <property type="entry name" value="Metallo-B-lactamas"/>
</dbReference>
<evidence type="ECO:0000259" key="1">
    <source>
        <dbReference type="Pfam" id="PF12706"/>
    </source>
</evidence>
<name>A0A494TC04_SPHPE</name>
<dbReference type="AlphaFoldDB" id="A0A494TC04"/>
<dbReference type="Proteomes" id="UP000276254">
    <property type="component" value="Chromosome"/>
</dbReference>
<dbReference type="EMBL" id="CP032829">
    <property type="protein sequence ID" value="AYJ86680.1"/>
    <property type="molecule type" value="Genomic_DNA"/>
</dbReference>
<dbReference type="GO" id="GO:0016787">
    <property type="term" value="F:hydrolase activity"/>
    <property type="evidence" value="ECO:0007669"/>
    <property type="project" value="UniProtKB-KW"/>
</dbReference>
<dbReference type="SUPFAM" id="SSF56281">
    <property type="entry name" value="Metallo-hydrolase/oxidoreductase"/>
    <property type="match status" value="1"/>
</dbReference>